<dbReference type="STRING" id="985895.E4ZYJ1"/>
<dbReference type="InParanoid" id="E4ZYJ1"/>
<dbReference type="Pfam" id="PF00588">
    <property type="entry name" value="SpoU_methylase"/>
    <property type="match status" value="1"/>
</dbReference>
<dbReference type="Proteomes" id="UP000002668">
    <property type="component" value="Genome"/>
</dbReference>
<evidence type="ECO:0000259" key="3">
    <source>
        <dbReference type="Pfam" id="PF00588"/>
    </source>
</evidence>
<gene>
    <name evidence="4" type="ORF">LEMA_P107820.1</name>
</gene>
<dbReference type="GO" id="GO:0003723">
    <property type="term" value="F:RNA binding"/>
    <property type="evidence" value="ECO:0007669"/>
    <property type="project" value="InterPro"/>
</dbReference>
<dbReference type="PANTHER" id="PTHR12029">
    <property type="entry name" value="RNA METHYLTRANSFERASE"/>
    <property type="match status" value="1"/>
</dbReference>
<evidence type="ECO:0000256" key="1">
    <source>
        <dbReference type="ARBA" id="ARBA00022603"/>
    </source>
</evidence>
<proteinExistence type="predicted"/>
<dbReference type="OMA" id="YCLGIIR"/>
<organism evidence="5">
    <name type="scientific">Leptosphaeria maculans (strain JN3 / isolate v23.1.3 / race Av1-4-5-6-7-8)</name>
    <name type="common">Blackleg fungus</name>
    <name type="synonym">Phoma lingam</name>
    <dbReference type="NCBI Taxonomy" id="985895"/>
    <lineage>
        <taxon>Eukaryota</taxon>
        <taxon>Fungi</taxon>
        <taxon>Dikarya</taxon>
        <taxon>Ascomycota</taxon>
        <taxon>Pezizomycotina</taxon>
        <taxon>Dothideomycetes</taxon>
        <taxon>Pleosporomycetidae</taxon>
        <taxon>Pleosporales</taxon>
        <taxon>Pleosporineae</taxon>
        <taxon>Leptosphaeriaceae</taxon>
        <taxon>Plenodomus</taxon>
        <taxon>Plenodomus lingam/Leptosphaeria maculans species complex</taxon>
    </lineage>
</organism>
<name>E4ZYJ1_LEPMJ</name>
<dbReference type="CDD" id="cd18091">
    <property type="entry name" value="SpoU-like_TRM3-like"/>
    <property type="match status" value="1"/>
</dbReference>
<dbReference type="EMBL" id="FP929129">
    <property type="protein sequence ID" value="CBX96517.1"/>
    <property type="molecule type" value="Genomic_DNA"/>
</dbReference>
<dbReference type="InterPro" id="IPR044748">
    <property type="entry name" value="Trm3/TARBP1_C"/>
</dbReference>
<protein>
    <recommendedName>
        <fullName evidence="3">tRNA/rRNA methyltransferase SpoU type domain-containing protein</fullName>
    </recommendedName>
</protein>
<accession>E4ZYJ1</accession>
<dbReference type="InterPro" id="IPR029026">
    <property type="entry name" value="tRNA_m1G_MTases_N"/>
</dbReference>
<keyword evidence="5" id="KW-1185">Reference proteome</keyword>
<sequence>MRSDALLALLDESTKRAIFERSVKNLNFTASLDLDALRTAVALAPTVESSQSDHAVLWDGLLHWIDCVQRSPDENTHGRLYEIADICLGNGFVIASRFHDRLFSALKTVLADLSIKTSSRASAGHFSDPSEAASPSNLAAAYLRFLRCSFWLPSDRHHLINAECISIISGFIGLELEDIALDTLSALLSLLQNSEQIAIASTLNNLQLPSTSSSIVAANVLAGVLLSHKRHDQDSLWTQIVHVSPSTWQTYSSKIMKVWFQWISQARMAGTELHCLRDAVYWQIVSNKLSRGSAEEQKYCLGIIYQSLLLAKQDIVTKTMVYRVGLAYQTAYEQYTTLYRTIVLNRYPNQVEACLPELTALLGPGSKITMDMTASLLSAALDSRVQVGVRKIIGHWYMNHASETDKVTITDRNFFTGSFLPWATEGSLFVSSLRSTRSETVCSHGAALTDVVARLVATEGARTGIEDASSLQYGATVIADVICFINNARGRIFQPAILYLLEGLLKGLQKRAAGSTLNALQLSLSSADLVGILTLARLPGLPEISTDLLTLYCRDICALIRPDFGSMGLSGSAQLLERVRKLCDPADGKQLPLVNSSSGENVSCSLQSFVAELKRSRHRSIQDDRFGLSCNIVTGILDQIEVSSIDSQQLYDILQAFWEEAERCEFGRHVAIHLPSVLFHPSCVAICVQQHSVPTGDPGGCLEGLLSRALLHLQHLSKGRSYILSVLGVSIRKAVFCNPPIANCLPLEKYILEYLNDPPTSKPEFLFEVAAAEKLERLVSHKTYISYYGQRECHAYAAFVDMLQRWPEEQLGIAKNIFAELVKPWREQKIPAPINSPWKDTLQLQAMLILSDYCVEESDADEYIESLTYALSHEPWPRYRHLLEWIVARIYSRFSGKTFRILEDLEKAAQYPPARIASLIKLGQLVAPFESERFAKQLLLQLVCFSASPKVQIRHEANFAFPVLFSLAGEKKWQGITAEATYAALDHYIRQMEKFHADPWTIRTLPLNAKEDYSLVDIFQGRYLTIESPEKERVIYEDFISLEAMDDAESIRCPPSRIPLGEKRPLFFDVQALETRPKQYSSNNDVFTVAPSFLQTKAFDFGSLYPPPDSPFTKYRRPASVILVASLIDNPTNLGGLSRISESFGLEALYIDDLKKTAHKDFKATSVTSEKHFPIHALKISDVPQFLIETKRKGYVVVGVEQTDRSGILGEGEDVDAHGGAASTRWGKSIGTLPKKCVVVLGSEKGGITPEVLTVIDRCVEIKTVGVTRSLNVQTAGGIALYEWWREWGGKS</sequence>
<dbReference type="GO" id="GO:0016423">
    <property type="term" value="F:tRNA (guanine) methyltransferase activity"/>
    <property type="evidence" value="ECO:0007669"/>
    <property type="project" value="InterPro"/>
</dbReference>
<keyword evidence="2" id="KW-0808">Transferase</keyword>
<dbReference type="eggNOG" id="KOG0839">
    <property type="taxonomic scope" value="Eukaryota"/>
</dbReference>
<dbReference type="OrthoDB" id="241340at2759"/>
<dbReference type="FunCoup" id="E4ZYJ1">
    <property type="interactions" value="146"/>
</dbReference>
<evidence type="ECO:0000313" key="4">
    <source>
        <dbReference type="EMBL" id="CBX96517.1"/>
    </source>
</evidence>
<evidence type="ECO:0000256" key="2">
    <source>
        <dbReference type="ARBA" id="ARBA00022679"/>
    </source>
</evidence>
<feature type="domain" description="tRNA/rRNA methyltransferase SpoU type" evidence="3">
    <location>
        <begin position="1121"/>
        <end position="1282"/>
    </location>
</feature>
<dbReference type="GeneID" id="13289971"/>
<dbReference type="VEuPathDB" id="FungiDB:LEMA_P107820.1"/>
<dbReference type="InterPro" id="IPR045330">
    <property type="entry name" value="TRM3/TARBP1"/>
</dbReference>
<dbReference type="PANTHER" id="PTHR12029:SF11">
    <property type="entry name" value="METHYLTRANSFERASE TARBP1-RELATED"/>
    <property type="match status" value="1"/>
</dbReference>
<dbReference type="Gene3D" id="3.40.1280.10">
    <property type="match status" value="1"/>
</dbReference>
<keyword evidence="1" id="KW-0489">Methyltransferase</keyword>
<dbReference type="SUPFAM" id="SSF75217">
    <property type="entry name" value="alpha/beta knot"/>
    <property type="match status" value="1"/>
</dbReference>
<reference evidence="5" key="1">
    <citation type="journal article" date="2011" name="Nat. Commun.">
        <title>Effector diversification within compartments of the Leptosphaeria maculans genome affected by Repeat-Induced Point mutations.</title>
        <authorList>
            <person name="Rouxel T."/>
            <person name="Grandaubert J."/>
            <person name="Hane J.K."/>
            <person name="Hoede C."/>
            <person name="van de Wouw A.P."/>
            <person name="Couloux A."/>
            <person name="Dominguez V."/>
            <person name="Anthouard V."/>
            <person name="Bally P."/>
            <person name="Bourras S."/>
            <person name="Cozijnsen A.J."/>
            <person name="Ciuffetti L.M."/>
            <person name="Degrave A."/>
            <person name="Dilmaghani A."/>
            <person name="Duret L."/>
            <person name="Fudal I."/>
            <person name="Goodwin S.B."/>
            <person name="Gout L."/>
            <person name="Glaser N."/>
            <person name="Linglin J."/>
            <person name="Kema G.H.J."/>
            <person name="Lapalu N."/>
            <person name="Lawrence C.B."/>
            <person name="May K."/>
            <person name="Meyer M."/>
            <person name="Ollivier B."/>
            <person name="Poulain J."/>
            <person name="Schoch C.L."/>
            <person name="Simon A."/>
            <person name="Spatafora J.W."/>
            <person name="Stachowiak A."/>
            <person name="Turgeon B.G."/>
            <person name="Tyler B.M."/>
            <person name="Vincent D."/>
            <person name="Weissenbach J."/>
            <person name="Amselem J."/>
            <person name="Quesneville H."/>
            <person name="Oliver R.P."/>
            <person name="Wincker P."/>
            <person name="Balesdent M.-H."/>
            <person name="Howlett B.J."/>
        </authorList>
    </citation>
    <scope>NUCLEOTIDE SEQUENCE [LARGE SCALE GENOMIC DNA]</scope>
    <source>
        <strain evidence="5">JN3 / isolate v23.1.3 / race Av1-4-5-6-7-8</strain>
    </source>
</reference>
<dbReference type="InterPro" id="IPR001537">
    <property type="entry name" value="SpoU_MeTrfase"/>
</dbReference>
<dbReference type="HOGENOM" id="CLU_005519_0_0_1"/>
<dbReference type="InterPro" id="IPR029028">
    <property type="entry name" value="Alpha/beta_knot_MTases"/>
</dbReference>
<evidence type="ECO:0000313" key="5">
    <source>
        <dbReference type="Proteomes" id="UP000002668"/>
    </source>
</evidence>
<dbReference type="GO" id="GO:0030488">
    <property type="term" value="P:tRNA methylation"/>
    <property type="evidence" value="ECO:0007669"/>
    <property type="project" value="InterPro"/>
</dbReference>